<dbReference type="Proteomes" id="UP000184164">
    <property type="component" value="Unassembled WGS sequence"/>
</dbReference>
<protein>
    <submittedName>
        <fullName evidence="1">Leucine rich repeat-containing protein</fullName>
    </submittedName>
</protein>
<evidence type="ECO:0000313" key="1">
    <source>
        <dbReference type="EMBL" id="SHG05443.1"/>
    </source>
</evidence>
<organism evidence="1 2">
    <name type="scientific">Mariniphaga anaerophila</name>
    <dbReference type="NCBI Taxonomy" id="1484053"/>
    <lineage>
        <taxon>Bacteria</taxon>
        <taxon>Pseudomonadati</taxon>
        <taxon>Bacteroidota</taxon>
        <taxon>Bacteroidia</taxon>
        <taxon>Marinilabiliales</taxon>
        <taxon>Prolixibacteraceae</taxon>
        <taxon>Mariniphaga</taxon>
    </lineage>
</organism>
<name>A0A1M5GP17_9BACT</name>
<dbReference type="SUPFAM" id="SSF52058">
    <property type="entry name" value="L domain-like"/>
    <property type="match status" value="2"/>
</dbReference>
<dbReference type="PANTHER" id="PTHR45661:SF3">
    <property type="entry name" value="IG-LIKE DOMAIN-CONTAINING PROTEIN"/>
    <property type="match status" value="1"/>
</dbReference>
<dbReference type="InterPro" id="IPR026906">
    <property type="entry name" value="LRR_5"/>
</dbReference>
<gene>
    <name evidence="1" type="ORF">SAMN05444274_1285</name>
</gene>
<evidence type="ECO:0000313" key="2">
    <source>
        <dbReference type="Proteomes" id="UP000184164"/>
    </source>
</evidence>
<dbReference type="RefSeq" id="WP_073003652.1">
    <property type="nucleotide sequence ID" value="NZ_FQUM01000028.1"/>
</dbReference>
<dbReference type="PANTHER" id="PTHR45661">
    <property type="entry name" value="SURFACE ANTIGEN"/>
    <property type="match status" value="1"/>
</dbReference>
<accession>A0A1M5GP17</accession>
<reference evidence="1 2" key="1">
    <citation type="submission" date="2016-11" db="EMBL/GenBank/DDBJ databases">
        <authorList>
            <person name="Jaros S."/>
            <person name="Januszkiewicz K."/>
            <person name="Wedrychowicz H."/>
        </authorList>
    </citation>
    <scope>NUCLEOTIDE SEQUENCE [LARGE SCALE GENOMIC DNA]</scope>
    <source>
        <strain evidence="1 2">DSM 26910</strain>
    </source>
</reference>
<dbReference type="InterPro" id="IPR032675">
    <property type="entry name" value="LRR_dom_sf"/>
</dbReference>
<dbReference type="Pfam" id="PF13306">
    <property type="entry name" value="LRR_5"/>
    <property type="match status" value="3"/>
</dbReference>
<dbReference type="InterPro" id="IPR053139">
    <property type="entry name" value="Surface_bspA-like"/>
</dbReference>
<sequence>MRKKEKIIHLEQAGTLKNFISETEKMNITHLKISGFLNSKDFDFLDDMCSSEVEFDEDDNHSIYFNEPPFLTDLDLGDCYLTDKPYLGDFTYYSKLGKFVCPKNLEGTSDVEVFENSMLLKSVVIPETFKEFGYGTFMNCESLEEINFPDKLKRIGSFSFCNCTSLKPIKIPANVSIIESAAFSGCCNFEKFEIEESNPHFSVLDGVLFNKDKTKLIAFPSGFKNKHYSVPENVEVIGDGSFLDSLIESITFPSSLKIIEGWAFRFCKNLTTIDIPDSVTEIGELAFEFCSNIEKVKLSNKLTVLKRQTFSGCEKLKELYVPASVKSIEETALGWTHNLENLVLNNGLEEIKDDFKFTKLKKLFIPKTVKKIQSGLAILGRSEFHKIEYEVSKENPHFCVINGSLYNKNKTRLIAVFPTDKNQFIVPDGVQIIEDFVFADLDLEQINLPDSITKIKHRCFEDCAHLKKIRLPISLKHIDFRAFDNCKSLGVIEIEAIKPPKITNPSADGWKFVGDAKNLTLYVPKESLNEYKNAFGWKDIKNIETLGDF</sequence>
<dbReference type="EMBL" id="FQUM01000028">
    <property type="protein sequence ID" value="SHG05443.1"/>
    <property type="molecule type" value="Genomic_DNA"/>
</dbReference>
<dbReference type="OrthoDB" id="1012971at2"/>
<dbReference type="STRING" id="1484053.SAMN05444274_1285"/>
<proteinExistence type="predicted"/>
<dbReference type="Gene3D" id="3.80.10.10">
    <property type="entry name" value="Ribonuclease Inhibitor"/>
    <property type="match status" value="2"/>
</dbReference>
<keyword evidence="2" id="KW-1185">Reference proteome</keyword>
<dbReference type="AlphaFoldDB" id="A0A1M5GP17"/>